<sequence length="73" mass="7855">MADRRSGSYDGEVEEASVSIGGKQIDSKTARQLSSSAQAAKDKRAENKAAKASNAVDARLEEQKNKENKEKEG</sequence>
<gene>
    <name evidence="2" type="ORF">ACJ73_09602</name>
</gene>
<comment type="caution">
    <text evidence="2">The sequence shown here is derived from an EMBL/GenBank/DDBJ whole genome shotgun (WGS) entry which is preliminary data.</text>
</comment>
<dbReference type="Proteomes" id="UP000242791">
    <property type="component" value="Unassembled WGS sequence"/>
</dbReference>
<feature type="region of interest" description="Disordered" evidence="1">
    <location>
        <begin position="1"/>
        <end position="73"/>
    </location>
</feature>
<organism evidence="2 3">
    <name type="scientific">Blastomyces percursus</name>
    <dbReference type="NCBI Taxonomy" id="1658174"/>
    <lineage>
        <taxon>Eukaryota</taxon>
        <taxon>Fungi</taxon>
        <taxon>Dikarya</taxon>
        <taxon>Ascomycota</taxon>
        <taxon>Pezizomycotina</taxon>
        <taxon>Eurotiomycetes</taxon>
        <taxon>Eurotiomycetidae</taxon>
        <taxon>Onygenales</taxon>
        <taxon>Ajellomycetaceae</taxon>
        <taxon>Blastomyces</taxon>
    </lineage>
</organism>
<dbReference type="OrthoDB" id="4188608at2759"/>
<dbReference type="AlphaFoldDB" id="A0A1J9PTF0"/>
<evidence type="ECO:0000313" key="2">
    <source>
        <dbReference type="EMBL" id="OJD11147.1"/>
    </source>
</evidence>
<protein>
    <submittedName>
        <fullName evidence="2">Uncharacterized protein</fullName>
    </submittedName>
</protein>
<name>A0A1J9PTF0_9EURO</name>
<keyword evidence="3" id="KW-1185">Reference proteome</keyword>
<proteinExistence type="predicted"/>
<accession>A0A1J9PTF0</accession>
<feature type="compositionally biased region" description="Basic and acidic residues" evidence="1">
    <location>
        <begin position="58"/>
        <end position="73"/>
    </location>
</feature>
<dbReference type="VEuPathDB" id="FungiDB:ACJ73_09602"/>
<evidence type="ECO:0000256" key="1">
    <source>
        <dbReference type="SAM" id="MobiDB-lite"/>
    </source>
</evidence>
<feature type="compositionally biased region" description="Basic and acidic residues" evidence="1">
    <location>
        <begin position="40"/>
        <end position="49"/>
    </location>
</feature>
<dbReference type="EMBL" id="LGTZ01002800">
    <property type="protein sequence ID" value="OJD11147.1"/>
    <property type="molecule type" value="Genomic_DNA"/>
</dbReference>
<evidence type="ECO:0000313" key="3">
    <source>
        <dbReference type="Proteomes" id="UP000242791"/>
    </source>
</evidence>
<reference evidence="2 3" key="1">
    <citation type="submission" date="2015-08" db="EMBL/GenBank/DDBJ databases">
        <title>Emmonsia species relationships and genome sequence.</title>
        <authorList>
            <person name="Cuomo C.A."/>
            <person name="Schwartz I.S."/>
            <person name="Kenyon C."/>
            <person name="De Hoog G.S."/>
            <person name="Govender N.P."/>
            <person name="Botha A."/>
            <person name="Moreno L."/>
            <person name="De Vries M."/>
            <person name="Munoz J.F."/>
            <person name="Stielow J.B."/>
        </authorList>
    </citation>
    <scope>NUCLEOTIDE SEQUENCE [LARGE SCALE GENOMIC DNA]</scope>
    <source>
        <strain evidence="2 3">EI222</strain>
    </source>
</reference>